<name>A0A917MBK3_9SPHI</name>
<accession>A0A917MBK3</accession>
<reference evidence="1" key="2">
    <citation type="submission" date="2020-09" db="EMBL/GenBank/DDBJ databases">
        <authorList>
            <person name="Sun Q."/>
            <person name="Zhou Y."/>
        </authorList>
    </citation>
    <scope>NUCLEOTIDE SEQUENCE</scope>
    <source>
        <strain evidence="1">CGMCC 1.12195</strain>
    </source>
</reference>
<gene>
    <name evidence="1" type="ORF">GCM10007415_25320</name>
</gene>
<keyword evidence="2" id="KW-1185">Reference proteome</keyword>
<reference evidence="1" key="1">
    <citation type="journal article" date="2014" name="Int. J. Syst. Evol. Microbiol.">
        <title>Complete genome sequence of Corynebacterium casei LMG S-19264T (=DSM 44701T), isolated from a smear-ripened cheese.</title>
        <authorList>
            <consortium name="US DOE Joint Genome Institute (JGI-PGF)"/>
            <person name="Walter F."/>
            <person name="Albersmeier A."/>
            <person name="Kalinowski J."/>
            <person name="Ruckert C."/>
        </authorList>
    </citation>
    <scope>NUCLEOTIDE SEQUENCE</scope>
    <source>
        <strain evidence="1">CGMCC 1.12195</strain>
    </source>
</reference>
<proteinExistence type="predicted"/>
<comment type="caution">
    <text evidence="1">The sequence shown here is derived from an EMBL/GenBank/DDBJ whole genome shotgun (WGS) entry which is preliminary data.</text>
</comment>
<evidence type="ECO:0000313" key="1">
    <source>
        <dbReference type="EMBL" id="GGG89940.1"/>
    </source>
</evidence>
<evidence type="ECO:0000313" key="2">
    <source>
        <dbReference type="Proteomes" id="UP000660862"/>
    </source>
</evidence>
<dbReference type="AlphaFoldDB" id="A0A917MBK3"/>
<protein>
    <submittedName>
        <fullName evidence="1">Uncharacterized protein</fullName>
    </submittedName>
</protein>
<organism evidence="1 2">
    <name type="scientific">Parapedobacter pyrenivorans</name>
    <dbReference type="NCBI Taxonomy" id="1305674"/>
    <lineage>
        <taxon>Bacteria</taxon>
        <taxon>Pseudomonadati</taxon>
        <taxon>Bacteroidota</taxon>
        <taxon>Sphingobacteriia</taxon>
        <taxon>Sphingobacteriales</taxon>
        <taxon>Sphingobacteriaceae</taxon>
        <taxon>Parapedobacter</taxon>
    </lineage>
</organism>
<dbReference type="RefSeq" id="WP_188506415.1">
    <property type="nucleotide sequence ID" value="NZ_BMER01000002.1"/>
</dbReference>
<dbReference type="EMBL" id="BMER01000002">
    <property type="protein sequence ID" value="GGG89940.1"/>
    <property type="molecule type" value="Genomic_DNA"/>
</dbReference>
<dbReference type="Proteomes" id="UP000660862">
    <property type="component" value="Unassembled WGS sequence"/>
</dbReference>
<sequence length="261" mass="29869">MSYISHIYVIESLFTHDNKTGKTLYDDIIVRSILFYKKNIRHFFFRAENKLSFEELLNYISANAHLTSGGILVHIEAHGSTDLEGLIIADEDILTWERLVNLLRPINISTNNNLYLTLASCFGRYLYKGVDPYEKSAYCGYISATKAVTEDEVLGSFHHLFEELISNGGNLIEAYLELEKNGGGFFYKDSKRVFEENIKDVRKRIETDKAILDEIKRDPVLNDMYNKGETDDDELMAIMRLALSDIAKKQGDAFRFSSGMT</sequence>